<comment type="caution">
    <text evidence="2">The sequence shown here is derived from an EMBL/GenBank/DDBJ whole genome shotgun (WGS) entry which is preliminary data.</text>
</comment>
<feature type="region of interest" description="Disordered" evidence="1">
    <location>
        <begin position="264"/>
        <end position="328"/>
    </location>
</feature>
<evidence type="ECO:0000313" key="2">
    <source>
        <dbReference type="EMBL" id="KAB8170806.1"/>
    </source>
</evidence>
<proteinExistence type="predicted"/>
<reference evidence="2" key="1">
    <citation type="submission" date="2019-10" db="EMBL/GenBank/DDBJ databases">
        <title>Nonomuraea sp. nov., isolated from Phyllanthus amarus.</title>
        <authorList>
            <person name="Klykleung N."/>
            <person name="Tanasupawat S."/>
        </authorList>
    </citation>
    <scope>NUCLEOTIDE SEQUENCE [LARGE SCALE GENOMIC DNA]</scope>
    <source>
        <strain evidence="2">3MP-10</strain>
    </source>
</reference>
<accession>A0A5N6ART0</accession>
<dbReference type="EMBL" id="VDLY02000001">
    <property type="protein sequence ID" value="KAB8170806.1"/>
    <property type="molecule type" value="Genomic_DNA"/>
</dbReference>
<protein>
    <submittedName>
        <fullName evidence="2">Uncharacterized protein</fullName>
    </submittedName>
</protein>
<dbReference type="OrthoDB" id="4079729at2"/>
<dbReference type="Proteomes" id="UP000314251">
    <property type="component" value="Unassembled WGS sequence"/>
</dbReference>
<organism evidence="2 3">
    <name type="scientific">Streptomyces mimosae</name>
    <dbReference type="NCBI Taxonomy" id="2586635"/>
    <lineage>
        <taxon>Bacteria</taxon>
        <taxon>Bacillati</taxon>
        <taxon>Actinomycetota</taxon>
        <taxon>Actinomycetes</taxon>
        <taxon>Kitasatosporales</taxon>
        <taxon>Streptomycetaceae</taxon>
        <taxon>Streptomyces</taxon>
    </lineage>
</organism>
<gene>
    <name evidence="2" type="ORF">FH607_000105</name>
</gene>
<keyword evidence="3" id="KW-1185">Reference proteome</keyword>
<dbReference type="RefSeq" id="WP_139665494.1">
    <property type="nucleotide sequence ID" value="NZ_VDLY02000001.1"/>
</dbReference>
<dbReference type="AlphaFoldDB" id="A0A5N6ART0"/>
<name>A0A5N6ART0_9ACTN</name>
<evidence type="ECO:0000313" key="3">
    <source>
        <dbReference type="Proteomes" id="UP000314251"/>
    </source>
</evidence>
<evidence type="ECO:0000256" key="1">
    <source>
        <dbReference type="SAM" id="MobiDB-lite"/>
    </source>
</evidence>
<sequence>MLTTADPAEIPGLLRKTLGHRWDVTIDGNQLQIRHQDRATPYQPPRHSVPWLDLLALLEAAFADQGVPRAACLPLRCGRETELTVSAVQALDPILKDGGTIPYRQGFIPQPVVRLTARRGPDGSLQDGFLTSFVNTSRVEPLPDLETYATAFDRLLTILSRLSLHARHITLRSHLAIWRRRQVEGITLRFDHAGTSLGDLVLLWNAAHPDRHGLDLGTSLERLAWARSRTPWPDLIFGPLSRAAPHDTLDAIRTATLLLAHGITPSAPQRRKHHPPSPPTNPRSHRRLGPEPRDPPIPPLLAQRQSPHHQLAGCSNAGGQPVHLERVR</sequence>